<evidence type="ECO:0000256" key="4">
    <source>
        <dbReference type="ARBA" id="ARBA00023163"/>
    </source>
</evidence>
<dbReference type="SMART" id="SM00421">
    <property type="entry name" value="HTH_LUXR"/>
    <property type="match status" value="1"/>
</dbReference>
<keyword evidence="1 5" id="KW-0597">Phosphoprotein</keyword>
<organism evidence="9 10">
    <name type="scientific">Streptomyces luteoverticillatus</name>
    <name type="common">Streptoverticillium luteoverticillatus</name>
    <dbReference type="NCBI Taxonomy" id="66425"/>
    <lineage>
        <taxon>Bacteria</taxon>
        <taxon>Bacillati</taxon>
        <taxon>Actinomycetota</taxon>
        <taxon>Actinomycetes</taxon>
        <taxon>Kitasatosporales</taxon>
        <taxon>Streptomycetaceae</taxon>
        <taxon>Streptomyces</taxon>
    </lineage>
</organism>
<dbReference type="PROSITE" id="PS50110">
    <property type="entry name" value="RESPONSE_REGULATORY"/>
    <property type="match status" value="1"/>
</dbReference>
<dbReference type="PROSITE" id="PS50043">
    <property type="entry name" value="HTH_LUXR_2"/>
    <property type="match status" value="1"/>
</dbReference>
<name>A0A3S9PNJ3_STRLT</name>
<reference evidence="9 10" key="1">
    <citation type="submission" date="2018-12" db="EMBL/GenBank/DDBJ databases">
        <title>The whole draft genome of Streptomyce luteoverticillatus CGMCC 15060.</title>
        <authorList>
            <person name="Feng Z."/>
            <person name="Chen G."/>
            <person name="Zhang J."/>
            <person name="Zhu H."/>
            <person name="Yu X."/>
            <person name="Zhang W."/>
            <person name="Zhang X."/>
        </authorList>
    </citation>
    <scope>NUCLEOTIDE SEQUENCE [LARGE SCALE GENOMIC DNA]</scope>
    <source>
        <strain evidence="9 10">CGMCC 15060</strain>
    </source>
</reference>
<keyword evidence="2" id="KW-0805">Transcription regulation</keyword>
<protein>
    <submittedName>
        <fullName evidence="9">Response regulator transcription factor</fullName>
    </submittedName>
</protein>
<dbReference type="EMBL" id="CP034587">
    <property type="protein sequence ID" value="AZQ73932.1"/>
    <property type="molecule type" value="Genomic_DNA"/>
</dbReference>
<dbReference type="AlphaFoldDB" id="A0A3S9PNJ3"/>
<sequence>MTGGTSDGVGGPDGPGRALGEGSAGPRAARVVVADDQTVVREGIVILLGLLPGIEVVGSAADGLEAVRLVAEHAPDVVLMDLRMPRCDGVEATRRIRAEYPGTQVVILTTYADDDSLFPALRAGARGYLTKDAGGEEIVRAVAHVMSGEAGLSPKVQLRLLERLSTGVVQRPPTVPGPPRELPDGLTAREAEVLSLVAEGLSNGEIARRLQVSTATVKTHINNLFAKTGVRDRAQAVRYAFRHGIARPPGTSLP</sequence>
<feature type="domain" description="HTH luxR-type" evidence="7">
    <location>
        <begin position="179"/>
        <end position="244"/>
    </location>
</feature>
<evidence type="ECO:0000256" key="2">
    <source>
        <dbReference type="ARBA" id="ARBA00023015"/>
    </source>
</evidence>
<dbReference type="InterPro" id="IPR039420">
    <property type="entry name" value="WalR-like"/>
</dbReference>
<dbReference type="Pfam" id="PF00196">
    <property type="entry name" value="GerE"/>
    <property type="match status" value="1"/>
</dbReference>
<dbReference type="PANTHER" id="PTHR43214:SF24">
    <property type="entry name" value="TRANSCRIPTIONAL REGULATORY PROTEIN NARL-RELATED"/>
    <property type="match status" value="1"/>
</dbReference>
<dbReference type="GO" id="GO:0003677">
    <property type="term" value="F:DNA binding"/>
    <property type="evidence" value="ECO:0007669"/>
    <property type="project" value="UniProtKB-KW"/>
</dbReference>
<dbReference type="Proteomes" id="UP000267900">
    <property type="component" value="Chromosome"/>
</dbReference>
<evidence type="ECO:0000256" key="5">
    <source>
        <dbReference type="PROSITE-ProRule" id="PRU00169"/>
    </source>
</evidence>
<dbReference type="CDD" id="cd06170">
    <property type="entry name" value="LuxR_C_like"/>
    <property type="match status" value="1"/>
</dbReference>
<gene>
    <name evidence="9" type="ORF">EKH77_24345</name>
</gene>
<feature type="region of interest" description="Disordered" evidence="6">
    <location>
        <begin position="1"/>
        <end position="23"/>
    </location>
</feature>
<dbReference type="PROSITE" id="PS00622">
    <property type="entry name" value="HTH_LUXR_1"/>
    <property type="match status" value="1"/>
</dbReference>
<dbReference type="InterPro" id="IPR016032">
    <property type="entry name" value="Sig_transdc_resp-reg_C-effctor"/>
</dbReference>
<feature type="modified residue" description="4-aspartylphosphate" evidence="5">
    <location>
        <position position="81"/>
    </location>
</feature>
<dbReference type="InterPro" id="IPR011006">
    <property type="entry name" value="CheY-like_superfamily"/>
</dbReference>
<keyword evidence="10" id="KW-1185">Reference proteome</keyword>
<dbReference type="GO" id="GO:0000160">
    <property type="term" value="P:phosphorelay signal transduction system"/>
    <property type="evidence" value="ECO:0007669"/>
    <property type="project" value="InterPro"/>
</dbReference>
<evidence type="ECO:0000256" key="6">
    <source>
        <dbReference type="SAM" id="MobiDB-lite"/>
    </source>
</evidence>
<accession>A0A3S9PNJ3</accession>
<evidence type="ECO:0000313" key="10">
    <source>
        <dbReference type="Proteomes" id="UP000267900"/>
    </source>
</evidence>
<proteinExistence type="predicted"/>
<dbReference type="SUPFAM" id="SSF46894">
    <property type="entry name" value="C-terminal effector domain of the bipartite response regulators"/>
    <property type="match status" value="1"/>
</dbReference>
<evidence type="ECO:0000259" key="7">
    <source>
        <dbReference type="PROSITE" id="PS50043"/>
    </source>
</evidence>
<evidence type="ECO:0000256" key="1">
    <source>
        <dbReference type="ARBA" id="ARBA00022553"/>
    </source>
</evidence>
<dbReference type="InterPro" id="IPR058245">
    <property type="entry name" value="NreC/VraR/RcsB-like_REC"/>
</dbReference>
<dbReference type="Pfam" id="PF00072">
    <property type="entry name" value="Response_reg"/>
    <property type="match status" value="1"/>
</dbReference>
<evidence type="ECO:0000313" key="9">
    <source>
        <dbReference type="EMBL" id="AZQ73932.1"/>
    </source>
</evidence>
<evidence type="ECO:0000256" key="3">
    <source>
        <dbReference type="ARBA" id="ARBA00023125"/>
    </source>
</evidence>
<keyword evidence="4" id="KW-0804">Transcription</keyword>
<dbReference type="SMART" id="SM00448">
    <property type="entry name" value="REC"/>
    <property type="match status" value="1"/>
</dbReference>
<dbReference type="CDD" id="cd17535">
    <property type="entry name" value="REC_NarL-like"/>
    <property type="match status" value="1"/>
</dbReference>
<dbReference type="PRINTS" id="PR00038">
    <property type="entry name" value="HTHLUXR"/>
</dbReference>
<keyword evidence="3" id="KW-0238">DNA-binding</keyword>
<dbReference type="RefSeq" id="WP_126916436.1">
    <property type="nucleotide sequence ID" value="NZ_CP034587.1"/>
</dbReference>
<dbReference type="Gene3D" id="3.40.50.2300">
    <property type="match status" value="1"/>
</dbReference>
<dbReference type="PANTHER" id="PTHR43214">
    <property type="entry name" value="TWO-COMPONENT RESPONSE REGULATOR"/>
    <property type="match status" value="1"/>
</dbReference>
<dbReference type="InterPro" id="IPR000792">
    <property type="entry name" value="Tscrpt_reg_LuxR_C"/>
</dbReference>
<evidence type="ECO:0000259" key="8">
    <source>
        <dbReference type="PROSITE" id="PS50110"/>
    </source>
</evidence>
<dbReference type="InterPro" id="IPR001789">
    <property type="entry name" value="Sig_transdc_resp-reg_receiver"/>
</dbReference>
<feature type="domain" description="Response regulatory" evidence="8">
    <location>
        <begin position="30"/>
        <end position="146"/>
    </location>
</feature>
<dbReference type="SUPFAM" id="SSF52172">
    <property type="entry name" value="CheY-like"/>
    <property type="match status" value="1"/>
</dbReference>
<dbReference type="GO" id="GO:0006355">
    <property type="term" value="P:regulation of DNA-templated transcription"/>
    <property type="evidence" value="ECO:0007669"/>
    <property type="project" value="InterPro"/>
</dbReference>
<dbReference type="OrthoDB" id="9808843at2"/>